<dbReference type="EMBL" id="LSSN01000506">
    <property type="protein sequence ID" value="OMJ23633.1"/>
    <property type="molecule type" value="Genomic_DNA"/>
</dbReference>
<gene>
    <name evidence="2" type="ORF">AYI70_g2142</name>
</gene>
<dbReference type="AlphaFoldDB" id="A0A1R1Y9P3"/>
<feature type="region of interest" description="Disordered" evidence="1">
    <location>
        <begin position="441"/>
        <end position="462"/>
    </location>
</feature>
<evidence type="ECO:0000256" key="1">
    <source>
        <dbReference type="SAM" id="MobiDB-lite"/>
    </source>
</evidence>
<accession>A0A1R1Y9P3</accession>
<keyword evidence="3" id="KW-1185">Reference proteome</keyword>
<feature type="compositionally biased region" description="Low complexity" evidence="1">
    <location>
        <begin position="267"/>
        <end position="278"/>
    </location>
</feature>
<evidence type="ECO:0000313" key="3">
    <source>
        <dbReference type="Proteomes" id="UP000187283"/>
    </source>
</evidence>
<feature type="compositionally biased region" description="Basic and acidic residues" evidence="1">
    <location>
        <begin position="279"/>
        <end position="290"/>
    </location>
</feature>
<sequence>MANEKPVKRARNTFSDVLKGNIPHGKAKPTNLKQNKPKKIKSIFRYDQKIDMSQYRDVSVKRLLYGGKQTGLKRLFQNGSDRKIGIPWAQFQGDHMNALYKLAHDLDGCIYIRKDDHRARITYLIFSKKGDAENVIKKTFSHNVKEIEMYQTEKLEEDITVVNIPNLGDVDILTLLDLIKETIEPISEIIDISALCRKGLTEFLPYGVKILVKKKSAETITPSFLDYENGRIKSFYRGCKEACSYCKQEGRWKSGCEILLSRKNKSSKNITTKTNSSDSKAEDKVIESPDAKSTVTDTIESDNISPPVRRRDTVGLKRPPSYSVTMVHTEQPKKIAPNYVENNTKSDYLSTEILKKSENKSKKIISSDYETPKFKASKKFINLSSSPRSSDSDGYSPPTELDRMAEKARNGEITEEQYIIFQEEYVLKNFTQSEVEMNSCTDDGDGLVSSETHFQMDTDTDL</sequence>
<dbReference type="Proteomes" id="UP000187283">
    <property type="component" value="Unassembled WGS sequence"/>
</dbReference>
<reference evidence="2 3" key="1">
    <citation type="submission" date="2017-01" db="EMBL/GenBank/DDBJ databases">
        <authorList>
            <person name="Mah S.A."/>
            <person name="Swanson W.J."/>
            <person name="Moy G.W."/>
            <person name="Vacquier V.D."/>
        </authorList>
    </citation>
    <scope>NUCLEOTIDE SEQUENCE [LARGE SCALE GENOMIC DNA]</scope>
    <source>
        <strain evidence="2 3">GSMNP</strain>
    </source>
</reference>
<evidence type="ECO:0000313" key="2">
    <source>
        <dbReference type="EMBL" id="OMJ23633.1"/>
    </source>
</evidence>
<comment type="caution">
    <text evidence="2">The sequence shown here is derived from an EMBL/GenBank/DDBJ whole genome shotgun (WGS) entry which is preliminary data.</text>
</comment>
<organism evidence="2 3">
    <name type="scientific">Smittium culicis</name>
    <dbReference type="NCBI Taxonomy" id="133412"/>
    <lineage>
        <taxon>Eukaryota</taxon>
        <taxon>Fungi</taxon>
        <taxon>Fungi incertae sedis</taxon>
        <taxon>Zoopagomycota</taxon>
        <taxon>Kickxellomycotina</taxon>
        <taxon>Harpellomycetes</taxon>
        <taxon>Harpellales</taxon>
        <taxon>Legeriomycetaceae</taxon>
        <taxon>Smittium</taxon>
    </lineage>
</organism>
<feature type="compositionally biased region" description="Polar residues" evidence="1">
    <location>
        <begin position="291"/>
        <end position="304"/>
    </location>
</feature>
<name>A0A1R1Y9P3_9FUNG</name>
<feature type="compositionally biased region" description="Polar residues" evidence="1">
    <location>
        <begin position="449"/>
        <end position="462"/>
    </location>
</feature>
<feature type="region of interest" description="Disordered" evidence="1">
    <location>
        <begin position="267"/>
        <end position="319"/>
    </location>
</feature>
<proteinExistence type="predicted"/>
<dbReference type="OrthoDB" id="1428542at2759"/>
<protein>
    <submittedName>
        <fullName evidence="2">Uncharacterized protein</fullName>
    </submittedName>
</protein>